<accession>A0A165GSM2</accession>
<proteinExistence type="predicted"/>
<dbReference type="InParanoid" id="A0A165GSM2"/>
<dbReference type="EMBL" id="KV426037">
    <property type="protein sequence ID" value="KZV90954.1"/>
    <property type="molecule type" value="Genomic_DNA"/>
</dbReference>
<name>A0A165GSM2_EXIGL</name>
<dbReference type="Proteomes" id="UP000077266">
    <property type="component" value="Unassembled WGS sequence"/>
</dbReference>
<protein>
    <submittedName>
        <fullName evidence="1">Uncharacterized protein</fullName>
    </submittedName>
</protein>
<evidence type="ECO:0000313" key="2">
    <source>
        <dbReference type="Proteomes" id="UP000077266"/>
    </source>
</evidence>
<organism evidence="1 2">
    <name type="scientific">Exidia glandulosa HHB12029</name>
    <dbReference type="NCBI Taxonomy" id="1314781"/>
    <lineage>
        <taxon>Eukaryota</taxon>
        <taxon>Fungi</taxon>
        <taxon>Dikarya</taxon>
        <taxon>Basidiomycota</taxon>
        <taxon>Agaricomycotina</taxon>
        <taxon>Agaricomycetes</taxon>
        <taxon>Auriculariales</taxon>
        <taxon>Exidiaceae</taxon>
        <taxon>Exidia</taxon>
    </lineage>
</organism>
<reference evidence="1 2" key="1">
    <citation type="journal article" date="2016" name="Mol. Biol. Evol.">
        <title>Comparative Genomics of Early-Diverging Mushroom-Forming Fungi Provides Insights into the Origins of Lignocellulose Decay Capabilities.</title>
        <authorList>
            <person name="Nagy L.G."/>
            <person name="Riley R."/>
            <person name="Tritt A."/>
            <person name="Adam C."/>
            <person name="Daum C."/>
            <person name="Floudas D."/>
            <person name="Sun H."/>
            <person name="Yadav J.S."/>
            <person name="Pangilinan J."/>
            <person name="Larsson K.H."/>
            <person name="Matsuura K."/>
            <person name="Barry K."/>
            <person name="Labutti K."/>
            <person name="Kuo R."/>
            <person name="Ohm R.A."/>
            <person name="Bhattacharya S.S."/>
            <person name="Shirouzu T."/>
            <person name="Yoshinaga Y."/>
            <person name="Martin F.M."/>
            <person name="Grigoriev I.V."/>
            <person name="Hibbett D.S."/>
        </authorList>
    </citation>
    <scope>NUCLEOTIDE SEQUENCE [LARGE SCALE GENOMIC DNA]</scope>
    <source>
        <strain evidence="1 2">HHB12029</strain>
    </source>
</reference>
<evidence type="ECO:0000313" key="1">
    <source>
        <dbReference type="EMBL" id="KZV90954.1"/>
    </source>
</evidence>
<sequence length="64" mass="7283">MPSFRPSASAALQPYAGMHVEFASQSYVFEFVCGEYSLQVDVVHARQYKTDIAINECHERSVRQ</sequence>
<gene>
    <name evidence="1" type="ORF">EXIGLDRAFT_719783</name>
</gene>
<dbReference type="AlphaFoldDB" id="A0A165GSM2"/>
<keyword evidence="2" id="KW-1185">Reference proteome</keyword>